<dbReference type="Proteomes" id="UP000037035">
    <property type="component" value="Unassembled WGS sequence"/>
</dbReference>
<sequence>MLVLESSFSPEKYYSLSLNLIQKLLSPNNQCNAVEIHDEEKWDISMKVESWKKAWPTGAHNLIKTDGKYEMRHIPIGDSTLGTIGMKSIEGGYLVFISKMSHQEKKNSLKSLPLKSLLALSSSLPLWVQYILYVGQKELIKSYNSLPLLDLFGISSWEQLHQGMIFQPQGQVVLFSFFKKSHVYSRSTYHPFFSFERNEADSKSQALGRKKIVREAQGCKSMNVGNNVMSMVPIPPSGTELHTSCPSFYLNSFTVRKYVLLLECGASTVHNYLPSHSHEAQMDKKKSMFVKRTHQMNLVQSADDDWKPSMPNQVAAPKMSLRAHMRAGCIMIAKSYLSENYIKFWTQ</sequence>
<evidence type="ECO:0000313" key="2">
    <source>
        <dbReference type="Proteomes" id="UP000037035"/>
    </source>
</evidence>
<keyword evidence="2" id="KW-1185">Reference proteome</keyword>
<dbReference type="VEuPathDB" id="FungiDB:VP01_1209g2"/>
<name>A0A0L6VRT7_9BASI</name>
<dbReference type="AlphaFoldDB" id="A0A0L6VRT7"/>
<evidence type="ECO:0000313" key="1">
    <source>
        <dbReference type="EMBL" id="KNZ62900.1"/>
    </source>
</evidence>
<comment type="caution">
    <text evidence="1">The sequence shown here is derived from an EMBL/GenBank/DDBJ whole genome shotgun (WGS) entry which is preliminary data.</text>
</comment>
<proteinExistence type="predicted"/>
<dbReference type="EMBL" id="LAVV01002332">
    <property type="protein sequence ID" value="KNZ62900.1"/>
    <property type="molecule type" value="Genomic_DNA"/>
</dbReference>
<protein>
    <submittedName>
        <fullName evidence="1">Uncharacterized protein</fullName>
    </submittedName>
</protein>
<accession>A0A0L6VRT7</accession>
<organism evidence="1 2">
    <name type="scientific">Puccinia sorghi</name>
    <dbReference type="NCBI Taxonomy" id="27349"/>
    <lineage>
        <taxon>Eukaryota</taxon>
        <taxon>Fungi</taxon>
        <taxon>Dikarya</taxon>
        <taxon>Basidiomycota</taxon>
        <taxon>Pucciniomycotina</taxon>
        <taxon>Pucciniomycetes</taxon>
        <taxon>Pucciniales</taxon>
        <taxon>Pucciniaceae</taxon>
        <taxon>Puccinia</taxon>
    </lineage>
</organism>
<reference evidence="1 2" key="1">
    <citation type="submission" date="2015-08" db="EMBL/GenBank/DDBJ databases">
        <title>Next Generation Sequencing and Analysis of the Genome of Puccinia sorghi L Schw, the Causal Agent of Maize Common Rust.</title>
        <authorList>
            <person name="Rochi L."/>
            <person name="Burguener G."/>
            <person name="Darino M."/>
            <person name="Turjanski A."/>
            <person name="Kreff E."/>
            <person name="Dieguez M.J."/>
            <person name="Sacco F."/>
        </authorList>
    </citation>
    <scope>NUCLEOTIDE SEQUENCE [LARGE SCALE GENOMIC DNA]</scope>
    <source>
        <strain evidence="1 2">RO10H11247</strain>
    </source>
</reference>
<gene>
    <name evidence="1" type="ORF">VP01_1209g2</name>
</gene>